<feature type="domain" description="CMP/dCMP-type deaminase" evidence="16">
    <location>
        <begin position="1"/>
        <end position="129"/>
    </location>
</feature>
<dbReference type="PANTHER" id="PTHR11644:SF2">
    <property type="entry name" value="CYTIDINE DEAMINASE"/>
    <property type="match status" value="1"/>
</dbReference>
<dbReference type="InterPro" id="IPR050202">
    <property type="entry name" value="Cyt/Deoxycyt_deaminase"/>
</dbReference>
<evidence type="ECO:0000256" key="5">
    <source>
        <dbReference type="ARBA" id="ARBA00018266"/>
    </source>
</evidence>
<dbReference type="FunFam" id="3.40.140.10:FF:000008">
    <property type="entry name" value="Cytidine deaminase"/>
    <property type="match status" value="1"/>
</dbReference>
<dbReference type="SUPFAM" id="SSF53927">
    <property type="entry name" value="Cytidine deaminase-like"/>
    <property type="match status" value="1"/>
</dbReference>
<dbReference type="GO" id="GO:0042802">
    <property type="term" value="F:identical protein binding"/>
    <property type="evidence" value="ECO:0007669"/>
    <property type="project" value="UniProtKB-ARBA"/>
</dbReference>
<dbReference type="InterPro" id="IPR002125">
    <property type="entry name" value="CMP_dCMP_dom"/>
</dbReference>
<evidence type="ECO:0000313" key="17">
    <source>
        <dbReference type="EMBL" id="HIU14404.1"/>
    </source>
</evidence>
<evidence type="ECO:0000256" key="9">
    <source>
        <dbReference type="ARBA" id="ARBA00032005"/>
    </source>
</evidence>
<evidence type="ECO:0000256" key="11">
    <source>
        <dbReference type="ARBA" id="ARBA00049558"/>
    </source>
</evidence>
<dbReference type="PROSITE" id="PS51747">
    <property type="entry name" value="CYT_DCMP_DEAMINASES_2"/>
    <property type="match status" value="1"/>
</dbReference>
<evidence type="ECO:0000256" key="2">
    <source>
        <dbReference type="ARBA" id="ARBA00003949"/>
    </source>
</evidence>
<dbReference type="NCBIfam" id="TIGR01354">
    <property type="entry name" value="cyt_deam_tetra"/>
    <property type="match status" value="1"/>
</dbReference>
<protein>
    <recommendedName>
        <fullName evidence="5 15">Cytidine deaminase</fullName>
        <ecNumber evidence="4 15">3.5.4.5</ecNumber>
    </recommendedName>
    <alternativeName>
        <fullName evidence="9 15">Cytidine aminohydrolase</fullName>
    </alternativeName>
</protein>
<evidence type="ECO:0000256" key="15">
    <source>
        <dbReference type="RuleBase" id="RU364006"/>
    </source>
</evidence>
<comment type="cofactor">
    <cofactor evidence="1 14 15">
        <name>Zn(2+)</name>
        <dbReference type="ChEBI" id="CHEBI:29105"/>
    </cofactor>
</comment>
<evidence type="ECO:0000256" key="6">
    <source>
        <dbReference type="ARBA" id="ARBA00022723"/>
    </source>
</evidence>
<evidence type="ECO:0000256" key="10">
    <source>
        <dbReference type="ARBA" id="ARBA00049252"/>
    </source>
</evidence>
<evidence type="ECO:0000256" key="4">
    <source>
        <dbReference type="ARBA" id="ARBA00012783"/>
    </source>
</evidence>
<dbReference type="GO" id="GO:0055086">
    <property type="term" value="P:nucleobase-containing small molecule metabolic process"/>
    <property type="evidence" value="ECO:0007669"/>
    <property type="project" value="UniProtKB-ARBA"/>
</dbReference>
<comment type="catalytic activity">
    <reaction evidence="10 15">
        <text>2'-deoxycytidine + H2O + H(+) = 2'-deoxyuridine + NH4(+)</text>
        <dbReference type="Rhea" id="RHEA:13433"/>
        <dbReference type="ChEBI" id="CHEBI:15377"/>
        <dbReference type="ChEBI" id="CHEBI:15378"/>
        <dbReference type="ChEBI" id="CHEBI:15698"/>
        <dbReference type="ChEBI" id="CHEBI:16450"/>
        <dbReference type="ChEBI" id="CHEBI:28938"/>
        <dbReference type="EC" id="3.5.4.5"/>
    </reaction>
</comment>
<comment type="caution">
    <text evidence="17">The sequence shown here is derived from an EMBL/GenBank/DDBJ whole genome shotgun (WGS) entry which is preliminary data.</text>
</comment>
<evidence type="ECO:0000259" key="16">
    <source>
        <dbReference type="PROSITE" id="PS51747"/>
    </source>
</evidence>
<reference evidence="17" key="2">
    <citation type="journal article" date="2021" name="PeerJ">
        <title>Extensive microbial diversity within the chicken gut microbiome revealed by metagenomics and culture.</title>
        <authorList>
            <person name="Gilroy R."/>
            <person name="Ravi A."/>
            <person name="Getino M."/>
            <person name="Pursley I."/>
            <person name="Horton D.L."/>
            <person name="Alikhan N.F."/>
            <person name="Baker D."/>
            <person name="Gharbi K."/>
            <person name="Hall N."/>
            <person name="Watson M."/>
            <person name="Adriaenssens E.M."/>
            <person name="Foster-Nyarko E."/>
            <person name="Jarju S."/>
            <person name="Secka A."/>
            <person name="Antonio M."/>
            <person name="Oren A."/>
            <person name="Chaudhuri R.R."/>
            <person name="La Ragione R."/>
            <person name="Hildebrand F."/>
            <person name="Pallen M.J."/>
        </authorList>
    </citation>
    <scope>NUCLEOTIDE SEQUENCE</scope>
    <source>
        <strain evidence="17">CHK195-11698</strain>
    </source>
</reference>
<sequence length="131" mass="14409">MEALELIHQAFQARENAYCPYSNFKVGAAVLLKNGQYIVGANVENAAYGSSMCAERNAIFQVYSQGYRKQDIEALAIVADTEAVITPCGSCRQVLVELLDSETPIFLANKTSYKQTTIEKLLPKSFTGAYL</sequence>
<dbReference type="EC" id="3.5.4.5" evidence="4 15"/>
<evidence type="ECO:0000256" key="8">
    <source>
        <dbReference type="ARBA" id="ARBA00022833"/>
    </source>
</evidence>
<dbReference type="PROSITE" id="PS00903">
    <property type="entry name" value="CYT_DCMP_DEAMINASES_1"/>
    <property type="match status" value="1"/>
</dbReference>
<organism evidence="17 18">
    <name type="scientific">Candidatus Fimiplasma intestinipullorum</name>
    <dbReference type="NCBI Taxonomy" id="2840825"/>
    <lineage>
        <taxon>Bacteria</taxon>
        <taxon>Bacillati</taxon>
        <taxon>Bacillota</taxon>
        <taxon>Clostridia</taxon>
        <taxon>Eubacteriales</taxon>
        <taxon>Candidatus Fimiplasma</taxon>
    </lineage>
</organism>
<feature type="binding site" evidence="14">
    <location>
        <position position="53"/>
    </location>
    <ligand>
        <name>Zn(2+)</name>
        <dbReference type="ChEBI" id="CHEBI:29105"/>
        <note>catalytic</note>
    </ligand>
</feature>
<dbReference type="NCBIfam" id="NF004064">
    <property type="entry name" value="PRK05578.1"/>
    <property type="match status" value="1"/>
</dbReference>
<evidence type="ECO:0000256" key="1">
    <source>
        <dbReference type="ARBA" id="ARBA00001947"/>
    </source>
</evidence>
<feature type="active site" description="Proton donor" evidence="12">
    <location>
        <position position="55"/>
    </location>
</feature>
<feature type="binding site" evidence="14">
    <location>
        <position position="91"/>
    </location>
    <ligand>
        <name>Zn(2+)</name>
        <dbReference type="ChEBI" id="CHEBI:29105"/>
        <note>catalytic</note>
    </ligand>
</feature>
<dbReference type="GO" id="GO:0005829">
    <property type="term" value="C:cytosol"/>
    <property type="evidence" value="ECO:0007669"/>
    <property type="project" value="TreeGrafter"/>
</dbReference>
<name>A0A9D1HRW9_9FIRM</name>
<dbReference type="GO" id="GO:0004126">
    <property type="term" value="F:cytidine deaminase activity"/>
    <property type="evidence" value="ECO:0007669"/>
    <property type="project" value="UniProtKB-UniRule"/>
</dbReference>
<dbReference type="CDD" id="cd01283">
    <property type="entry name" value="cytidine_deaminase"/>
    <property type="match status" value="1"/>
</dbReference>
<dbReference type="AlphaFoldDB" id="A0A9D1HRW9"/>
<keyword evidence="8 14" id="KW-0862">Zinc</keyword>
<evidence type="ECO:0000256" key="3">
    <source>
        <dbReference type="ARBA" id="ARBA00006576"/>
    </source>
</evidence>
<dbReference type="InterPro" id="IPR016193">
    <property type="entry name" value="Cytidine_deaminase-like"/>
</dbReference>
<dbReference type="EMBL" id="DVMJ01000088">
    <property type="protein sequence ID" value="HIU14404.1"/>
    <property type="molecule type" value="Genomic_DNA"/>
</dbReference>
<feature type="binding site" evidence="13">
    <location>
        <begin position="42"/>
        <end position="48"/>
    </location>
    <ligand>
        <name>substrate</name>
    </ligand>
</feature>
<keyword evidence="7 15" id="KW-0378">Hydrolase</keyword>
<dbReference type="Pfam" id="PF00383">
    <property type="entry name" value="dCMP_cyt_deam_1"/>
    <property type="match status" value="1"/>
</dbReference>
<keyword evidence="6 14" id="KW-0479">Metal-binding</keyword>
<comment type="catalytic activity">
    <reaction evidence="11 15">
        <text>cytidine + H2O + H(+) = uridine + NH4(+)</text>
        <dbReference type="Rhea" id="RHEA:16069"/>
        <dbReference type="ChEBI" id="CHEBI:15377"/>
        <dbReference type="ChEBI" id="CHEBI:15378"/>
        <dbReference type="ChEBI" id="CHEBI:16704"/>
        <dbReference type="ChEBI" id="CHEBI:17562"/>
        <dbReference type="ChEBI" id="CHEBI:28938"/>
        <dbReference type="EC" id="3.5.4.5"/>
    </reaction>
</comment>
<dbReference type="GO" id="GO:0008270">
    <property type="term" value="F:zinc ion binding"/>
    <property type="evidence" value="ECO:0007669"/>
    <property type="project" value="UniProtKB-UniRule"/>
</dbReference>
<accession>A0A9D1HRW9</accession>
<gene>
    <name evidence="17" type="primary">cdd</name>
    <name evidence="17" type="ORF">IAD15_10110</name>
</gene>
<dbReference type="Proteomes" id="UP000824175">
    <property type="component" value="Unassembled WGS sequence"/>
</dbReference>
<reference evidence="17" key="1">
    <citation type="submission" date="2020-10" db="EMBL/GenBank/DDBJ databases">
        <authorList>
            <person name="Gilroy R."/>
        </authorList>
    </citation>
    <scope>NUCLEOTIDE SEQUENCE</scope>
    <source>
        <strain evidence="17">CHK195-11698</strain>
    </source>
</reference>
<evidence type="ECO:0000256" key="13">
    <source>
        <dbReference type="PIRSR" id="PIRSR606262-2"/>
    </source>
</evidence>
<proteinExistence type="inferred from homology"/>
<dbReference type="PANTHER" id="PTHR11644">
    <property type="entry name" value="CYTIDINE DEAMINASE"/>
    <property type="match status" value="1"/>
</dbReference>
<evidence type="ECO:0000256" key="14">
    <source>
        <dbReference type="PIRSR" id="PIRSR606262-3"/>
    </source>
</evidence>
<evidence type="ECO:0000256" key="12">
    <source>
        <dbReference type="PIRSR" id="PIRSR606262-1"/>
    </source>
</evidence>
<dbReference type="InterPro" id="IPR016192">
    <property type="entry name" value="APOBEC/CMP_deaminase_Zn-bd"/>
</dbReference>
<dbReference type="InterPro" id="IPR006262">
    <property type="entry name" value="Cyt_deam_tetra"/>
</dbReference>
<comment type="function">
    <text evidence="2 15">This enzyme scavenges exogenous and endogenous cytidine and 2'-deoxycytidine for UMP synthesis.</text>
</comment>
<comment type="similarity">
    <text evidence="3 15">Belongs to the cytidine and deoxycytidylate deaminase family.</text>
</comment>
<dbReference type="Gene3D" id="3.40.140.10">
    <property type="entry name" value="Cytidine Deaminase, domain 2"/>
    <property type="match status" value="1"/>
</dbReference>
<evidence type="ECO:0000313" key="18">
    <source>
        <dbReference type="Proteomes" id="UP000824175"/>
    </source>
</evidence>
<evidence type="ECO:0000256" key="7">
    <source>
        <dbReference type="ARBA" id="ARBA00022801"/>
    </source>
</evidence>
<dbReference type="GO" id="GO:0072527">
    <property type="term" value="P:pyrimidine-containing compound metabolic process"/>
    <property type="evidence" value="ECO:0007669"/>
    <property type="project" value="UniProtKB-ARBA"/>
</dbReference>
<feature type="binding site" evidence="14">
    <location>
        <position position="88"/>
    </location>
    <ligand>
        <name>Zn(2+)</name>
        <dbReference type="ChEBI" id="CHEBI:29105"/>
        <note>catalytic</note>
    </ligand>
</feature>